<dbReference type="STRING" id="540747.SAMN04488031_10669"/>
<dbReference type="Proteomes" id="UP000325785">
    <property type="component" value="Chromosome"/>
</dbReference>
<accession>A0A0T5P3K9</accession>
<organism evidence="7 9">
    <name type="scientific">Roseovarius indicus</name>
    <dbReference type="NCBI Taxonomy" id="540747"/>
    <lineage>
        <taxon>Bacteria</taxon>
        <taxon>Pseudomonadati</taxon>
        <taxon>Pseudomonadota</taxon>
        <taxon>Alphaproteobacteria</taxon>
        <taxon>Rhodobacterales</taxon>
        <taxon>Roseobacteraceae</taxon>
        <taxon>Roseovarius</taxon>
    </lineage>
</organism>
<dbReference type="OrthoDB" id="9806149at2"/>
<dbReference type="InterPro" id="IPR017871">
    <property type="entry name" value="ABC_transporter-like_CS"/>
</dbReference>
<dbReference type="RefSeq" id="WP_057819666.1">
    <property type="nucleotide sequence ID" value="NZ_CP031598.1"/>
</dbReference>
<dbReference type="SMART" id="SM00382">
    <property type="entry name" value="AAA"/>
    <property type="match status" value="1"/>
</dbReference>
<gene>
    <name evidence="8" type="primary">livF_4</name>
    <name evidence="8" type="ORF">RIdsm_00966</name>
    <name evidence="7" type="ORF">XM52_22135</name>
</gene>
<name>A0A0T5P3K9_9RHOB</name>
<evidence type="ECO:0000256" key="4">
    <source>
        <dbReference type="ARBA" id="ARBA00022840"/>
    </source>
</evidence>
<keyword evidence="5" id="KW-0029">Amino-acid transport</keyword>
<dbReference type="CDD" id="cd03224">
    <property type="entry name" value="ABC_TM1139_LivF_branched"/>
    <property type="match status" value="1"/>
</dbReference>
<dbReference type="PATRIC" id="fig|540747.5.peg.2207"/>
<evidence type="ECO:0000256" key="1">
    <source>
        <dbReference type="ARBA" id="ARBA00005417"/>
    </source>
</evidence>
<sequence length="235" mass="24865">MLRVDGLTLGYGGIRALENASIDVRENTVTTLVGSNGAGKSTLMKGIMGLMAPLAGEVRLDGERLSGLSTSQIVAQGVVLVPEGRELFPRMTVLENLQVGASLGGDGTRKKRNLDTVTELFPVLGRKLSMAARNLSGGEQQMLAVGRALMASPRFLLLDEPSIGLAPLVEEQLMASIRQVSNELGLGVLLVEQNAMLALENSYWAYVIELGRITKSAASADLVEDPSIVDAYLGG</sequence>
<dbReference type="SUPFAM" id="SSF52540">
    <property type="entry name" value="P-loop containing nucleoside triphosphate hydrolases"/>
    <property type="match status" value="1"/>
</dbReference>
<dbReference type="AlphaFoldDB" id="A0A0T5P3K9"/>
<evidence type="ECO:0000313" key="9">
    <source>
        <dbReference type="Proteomes" id="UP000051401"/>
    </source>
</evidence>
<dbReference type="InterPro" id="IPR027417">
    <property type="entry name" value="P-loop_NTPase"/>
</dbReference>
<dbReference type="EMBL" id="LAXI01000019">
    <property type="protein sequence ID" value="KRS15761.1"/>
    <property type="molecule type" value="Genomic_DNA"/>
</dbReference>
<keyword evidence="9" id="KW-1185">Reference proteome</keyword>
<protein>
    <submittedName>
        <fullName evidence="8">LIV-I protein F</fullName>
    </submittedName>
</protein>
<dbReference type="PROSITE" id="PS00211">
    <property type="entry name" value="ABC_TRANSPORTER_1"/>
    <property type="match status" value="1"/>
</dbReference>
<dbReference type="GO" id="GO:0016887">
    <property type="term" value="F:ATP hydrolysis activity"/>
    <property type="evidence" value="ECO:0007669"/>
    <property type="project" value="InterPro"/>
</dbReference>
<dbReference type="GO" id="GO:0005524">
    <property type="term" value="F:ATP binding"/>
    <property type="evidence" value="ECO:0007669"/>
    <property type="project" value="UniProtKB-KW"/>
</dbReference>
<keyword evidence="3" id="KW-0547">Nucleotide-binding</keyword>
<dbReference type="Proteomes" id="UP000051401">
    <property type="component" value="Unassembled WGS sequence"/>
</dbReference>
<dbReference type="GO" id="GO:0015807">
    <property type="term" value="P:L-amino acid transport"/>
    <property type="evidence" value="ECO:0007669"/>
    <property type="project" value="TreeGrafter"/>
</dbReference>
<dbReference type="Pfam" id="PF00005">
    <property type="entry name" value="ABC_tran"/>
    <property type="match status" value="1"/>
</dbReference>
<dbReference type="GO" id="GO:0015658">
    <property type="term" value="F:branched-chain amino acid transmembrane transporter activity"/>
    <property type="evidence" value="ECO:0007669"/>
    <property type="project" value="TreeGrafter"/>
</dbReference>
<evidence type="ECO:0000256" key="5">
    <source>
        <dbReference type="ARBA" id="ARBA00022970"/>
    </source>
</evidence>
<comment type="similarity">
    <text evidence="1">Belongs to the ABC transporter superfamily.</text>
</comment>
<dbReference type="InterPro" id="IPR052156">
    <property type="entry name" value="BCAA_Transport_ATP-bd_LivF"/>
</dbReference>
<reference evidence="7 9" key="1">
    <citation type="submission" date="2015-04" db="EMBL/GenBank/DDBJ databases">
        <title>The draft genome sequence of Roseovarius indicus B108T.</title>
        <authorList>
            <person name="Li G."/>
            <person name="Lai Q."/>
            <person name="Shao Z."/>
            <person name="Yan P."/>
        </authorList>
    </citation>
    <scope>NUCLEOTIDE SEQUENCE [LARGE SCALE GENOMIC DNA]</scope>
    <source>
        <strain evidence="7 9">B108</strain>
    </source>
</reference>
<keyword evidence="2" id="KW-0813">Transport</keyword>
<dbReference type="InterPro" id="IPR003439">
    <property type="entry name" value="ABC_transporter-like_ATP-bd"/>
</dbReference>
<evidence type="ECO:0000256" key="3">
    <source>
        <dbReference type="ARBA" id="ARBA00022741"/>
    </source>
</evidence>
<dbReference type="EMBL" id="CP031598">
    <property type="protein sequence ID" value="QEW25181.1"/>
    <property type="molecule type" value="Genomic_DNA"/>
</dbReference>
<dbReference type="PROSITE" id="PS50893">
    <property type="entry name" value="ABC_TRANSPORTER_2"/>
    <property type="match status" value="1"/>
</dbReference>
<proteinExistence type="inferred from homology"/>
<dbReference type="Gene3D" id="3.40.50.300">
    <property type="entry name" value="P-loop containing nucleotide triphosphate hydrolases"/>
    <property type="match status" value="1"/>
</dbReference>
<evidence type="ECO:0000313" key="7">
    <source>
        <dbReference type="EMBL" id="KRS15761.1"/>
    </source>
</evidence>
<evidence type="ECO:0000313" key="10">
    <source>
        <dbReference type="Proteomes" id="UP000325785"/>
    </source>
</evidence>
<dbReference type="KEGG" id="rid:RIdsm_00966"/>
<feature type="domain" description="ABC transporter" evidence="6">
    <location>
        <begin position="2"/>
        <end position="235"/>
    </location>
</feature>
<evidence type="ECO:0000256" key="2">
    <source>
        <dbReference type="ARBA" id="ARBA00022448"/>
    </source>
</evidence>
<dbReference type="InterPro" id="IPR003593">
    <property type="entry name" value="AAA+_ATPase"/>
</dbReference>
<evidence type="ECO:0000259" key="6">
    <source>
        <dbReference type="PROSITE" id="PS50893"/>
    </source>
</evidence>
<dbReference type="PANTHER" id="PTHR43820">
    <property type="entry name" value="HIGH-AFFINITY BRANCHED-CHAIN AMINO ACID TRANSPORT ATP-BINDING PROTEIN LIVF"/>
    <property type="match status" value="1"/>
</dbReference>
<dbReference type="PANTHER" id="PTHR43820:SF4">
    <property type="entry name" value="HIGH-AFFINITY BRANCHED-CHAIN AMINO ACID TRANSPORT ATP-BINDING PROTEIN LIVF"/>
    <property type="match status" value="1"/>
</dbReference>
<reference evidence="8 10" key="2">
    <citation type="submission" date="2018-08" db="EMBL/GenBank/DDBJ databases">
        <title>Genetic Globetrotter - A new plasmid hitch-hiking vast phylogenetic and geographic distances.</title>
        <authorList>
            <person name="Vollmers J."/>
            <person name="Petersen J."/>
        </authorList>
    </citation>
    <scope>NUCLEOTIDE SEQUENCE [LARGE SCALE GENOMIC DNA]</scope>
    <source>
        <strain evidence="8 10">DSM 26383</strain>
    </source>
</reference>
<evidence type="ECO:0000313" key="8">
    <source>
        <dbReference type="EMBL" id="QEW25181.1"/>
    </source>
</evidence>
<keyword evidence="4" id="KW-0067">ATP-binding</keyword>